<evidence type="ECO:0000256" key="1">
    <source>
        <dbReference type="SAM" id="MobiDB-lite"/>
    </source>
</evidence>
<sequence>AVFTFPKVGKMWMNWTVIGSTAVSIPLIALIKGRFNRLECDEGVHTETYTEQEVVVPNYNSIENPLLTNQDVHTDTQDENDLSVSKTLNGHISTRRNIQMKSHASGFDDTHSESEQNSSDEDRVREPLLPHKQR</sequence>
<reference evidence="3" key="1">
    <citation type="submission" date="2014-12" db="EMBL/GenBank/DDBJ databases">
        <title>Insight into the proteome of Arion vulgaris.</title>
        <authorList>
            <person name="Aradska J."/>
            <person name="Bulat T."/>
            <person name="Smidak R."/>
            <person name="Sarate P."/>
            <person name="Gangsoo J."/>
            <person name="Sialana F."/>
            <person name="Bilban M."/>
            <person name="Lubec G."/>
        </authorList>
    </citation>
    <scope>NUCLEOTIDE SEQUENCE</scope>
    <source>
        <tissue evidence="3">Skin</tissue>
    </source>
</reference>
<feature type="compositionally biased region" description="Polar residues" evidence="1">
    <location>
        <begin position="82"/>
        <end position="102"/>
    </location>
</feature>
<dbReference type="AlphaFoldDB" id="A0A0B6YPC7"/>
<name>A0A0B6YPC7_9EUPU</name>
<dbReference type="EMBL" id="HACG01011233">
    <property type="protein sequence ID" value="CEK58098.1"/>
    <property type="molecule type" value="Transcribed_RNA"/>
</dbReference>
<keyword evidence="2" id="KW-0472">Membrane</keyword>
<protein>
    <submittedName>
        <fullName evidence="3">Uncharacterized protein</fullName>
    </submittedName>
</protein>
<evidence type="ECO:0000313" key="3">
    <source>
        <dbReference type="EMBL" id="CEK58098.1"/>
    </source>
</evidence>
<accession>A0A0B6YPC7</accession>
<proteinExistence type="predicted"/>
<gene>
    <name evidence="3" type="primary">ORF32000</name>
</gene>
<feature type="non-terminal residue" evidence="3">
    <location>
        <position position="1"/>
    </location>
</feature>
<organism evidence="3">
    <name type="scientific">Arion vulgaris</name>
    <dbReference type="NCBI Taxonomy" id="1028688"/>
    <lineage>
        <taxon>Eukaryota</taxon>
        <taxon>Metazoa</taxon>
        <taxon>Spiralia</taxon>
        <taxon>Lophotrochozoa</taxon>
        <taxon>Mollusca</taxon>
        <taxon>Gastropoda</taxon>
        <taxon>Heterobranchia</taxon>
        <taxon>Euthyneura</taxon>
        <taxon>Panpulmonata</taxon>
        <taxon>Eupulmonata</taxon>
        <taxon>Stylommatophora</taxon>
        <taxon>Helicina</taxon>
        <taxon>Arionoidea</taxon>
        <taxon>Arionidae</taxon>
        <taxon>Arion</taxon>
    </lineage>
</organism>
<evidence type="ECO:0000256" key="2">
    <source>
        <dbReference type="SAM" id="Phobius"/>
    </source>
</evidence>
<feature type="compositionally biased region" description="Polar residues" evidence="1">
    <location>
        <begin position="60"/>
        <end position="71"/>
    </location>
</feature>
<feature type="region of interest" description="Disordered" evidence="1">
    <location>
        <begin position="60"/>
        <end position="134"/>
    </location>
</feature>
<keyword evidence="2" id="KW-0812">Transmembrane</keyword>
<feature type="transmembrane region" description="Helical" evidence="2">
    <location>
        <begin position="12"/>
        <end position="31"/>
    </location>
</feature>
<feature type="compositionally biased region" description="Basic and acidic residues" evidence="1">
    <location>
        <begin position="106"/>
        <end position="134"/>
    </location>
</feature>
<keyword evidence="2" id="KW-1133">Transmembrane helix</keyword>